<reference evidence="2" key="1">
    <citation type="submission" date="2025-08" db="UniProtKB">
        <authorList>
            <consortium name="Ensembl"/>
        </authorList>
    </citation>
    <scope>IDENTIFICATION</scope>
</reference>
<accession>A0A8C6BMF0</accession>
<dbReference type="Pfam" id="PF07654">
    <property type="entry name" value="C1-set"/>
    <property type="match status" value="1"/>
</dbReference>
<evidence type="ECO:0000313" key="2">
    <source>
        <dbReference type="Ensembl" id="ENSMMNP00015017807.1"/>
    </source>
</evidence>
<dbReference type="InterPro" id="IPR003006">
    <property type="entry name" value="Ig/MHC_CS"/>
</dbReference>
<keyword evidence="3" id="KW-1185">Reference proteome</keyword>
<name>A0A8C6BMF0_MONMO</name>
<dbReference type="SMART" id="SM00407">
    <property type="entry name" value="IGc1"/>
    <property type="match status" value="1"/>
</dbReference>
<sequence>MFLNVKKENPAKIWNIQRELLGLRQSTVDLLCRQTTHGQWFHPEILSHTPTPKVNVSPSKKEPLQAHNLLICHVTDFYPGHVQVHWFLNGQKKTAGVVSIHLIYGRDWTSQLLVMLEMTHHQGDVYPCHVEHPSLDRPVTVK</sequence>
<organism evidence="2 3">
    <name type="scientific">Monodon monoceros</name>
    <name type="common">Narwhal</name>
    <name type="synonym">Ceratodon monodon</name>
    <dbReference type="NCBI Taxonomy" id="40151"/>
    <lineage>
        <taxon>Eukaryota</taxon>
        <taxon>Metazoa</taxon>
        <taxon>Chordata</taxon>
        <taxon>Craniata</taxon>
        <taxon>Vertebrata</taxon>
        <taxon>Euteleostomi</taxon>
        <taxon>Mammalia</taxon>
        <taxon>Eutheria</taxon>
        <taxon>Laurasiatheria</taxon>
        <taxon>Artiodactyla</taxon>
        <taxon>Whippomorpha</taxon>
        <taxon>Cetacea</taxon>
        <taxon>Odontoceti</taxon>
        <taxon>Monodontidae</taxon>
        <taxon>Monodon</taxon>
    </lineage>
</organism>
<dbReference type="PROSITE" id="PS50835">
    <property type="entry name" value="IG_LIKE"/>
    <property type="match status" value="1"/>
</dbReference>
<dbReference type="PANTHER" id="PTHR19944">
    <property type="entry name" value="MHC CLASS II-RELATED"/>
    <property type="match status" value="1"/>
</dbReference>
<feature type="domain" description="Ig-like" evidence="1">
    <location>
        <begin position="43"/>
        <end position="140"/>
    </location>
</feature>
<dbReference type="InterPro" id="IPR013783">
    <property type="entry name" value="Ig-like_fold"/>
</dbReference>
<dbReference type="InterPro" id="IPR007110">
    <property type="entry name" value="Ig-like_dom"/>
</dbReference>
<dbReference type="SUPFAM" id="SSF48726">
    <property type="entry name" value="Immunoglobulin"/>
    <property type="match status" value="1"/>
</dbReference>
<dbReference type="FunFam" id="2.60.40.10:FF:000116">
    <property type="entry name" value="HLA class II histocompatibility antigen, DRB1-1 beta chain"/>
    <property type="match status" value="1"/>
</dbReference>
<dbReference type="AlphaFoldDB" id="A0A8C6BMF0"/>
<protein>
    <recommendedName>
        <fullName evidence="1">Ig-like domain-containing protein</fullName>
    </recommendedName>
</protein>
<dbReference type="InterPro" id="IPR050160">
    <property type="entry name" value="MHC/Immunoglobulin"/>
</dbReference>
<dbReference type="Ensembl" id="ENSMMNT00015019569.1">
    <property type="protein sequence ID" value="ENSMMNP00015017807.1"/>
    <property type="gene ID" value="ENSMMNG00015013117.1"/>
</dbReference>
<dbReference type="InterPro" id="IPR003597">
    <property type="entry name" value="Ig_C1-set"/>
</dbReference>
<evidence type="ECO:0000313" key="3">
    <source>
        <dbReference type="Proteomes" id="UP000694561"/>
    </source>
</evidence>
<dbReference type="PANTHER" id="PTHR19944:SF46">
    <property type="entry name" value="HLA CLASS II HISTOCOMPATIBILITY ANTIGEN, DP BETA 1 CHAIN"/>
    <property type="match status" value="1"/>
</dbReference>
<dbReference type="PROSITE" id="PS00290">
    <property type="entry name" value="IG_MHC"/>
    <property type="match status" value="1"/>
</dbReference>
<reference evidence="2" key="2">
    <citation type="submission" date="2025-09" db="UniProtKB">
        <authorList>
            <consortium name="Ensembl"/>
        </authorList>
    </citation>
    <scope>IDENTIFICATION</scope>
</reference>
<dbReference type="Gene3D" id="2.60.40.10">
    <property type="entry name" value="Immunoglobulins"/>
    <property type="match status" value="1"/>
</dbReference>
<evidence type="ECO:0000259" key="1">
    <source>
        <dbReference type="PROSITE" id="PS50835"/>
    </source>
</evidence>
<dbReference type="GeneTree" id="ENSGT00940000162390"/>
<proteinExistence type="predicted"/>
<dbReference type="Proteomes" id="UP000694561">
    <property type="component" value="Unplaced"/>
</dbReference>
<dbReference type="InterPro" id="IPR036179">
    <property type="entry name" value="Ig-like_dom_sf"/>
</dbReference>